<keyword evidence="3" id="KW-1185">Reference proteome</keyword>
<dbReference type="Proteomes" id="UP000700596">
    <property type="component" value="Unassembled WGS sequence"/>
</dbReference>
<dbReference type="EMBL" id="JAGMWT010000006">
    <property type="protein sequence ID" value="KAH7127216.1"/>
    <property type="molecule type" value="Genomic_DNA"/>
</dbReference>
<proteinExistence type="predicted"/>
<reference evidence="2" key="1">
    <citation type="journal article" date="2021" name="Nat. Commun.">
        <title>Genetic determinants of endophytism in the Arabidopsis root mycobiome.</title>
        <authorList>
            <person name="Mesny F."/>
            <person name="Miyauchi S."/>
            <person name="Thiergart T."/>
            <person name="Pickel B."/>
            <person name="Atanasova L."/>
            <person name="Karlsson M."/>
            <person name="Huettel B."/>
            <person name="Barry K.W."/>
            <person name="Haridas S."/>
            <person name="Chen C."/>
            <person name="Bauer D."/>
            <person name="Andreopoulos W."/>
            <person name="Pangilinan J."/>
            <person name="LaButti K."/>
            <person name="Riley R."/>
            <person name="Lipzen A."/>
            <person name="Clum A."/>
            <person name="Drula E."/>
            <person name="Henrissat B."/>
            <person name="Kohler A."/>
            <person name="Grigoriev I.V."/>
            <person name="Martin F.M."/>
            <person name="Hacquard S."/>
        </authorList>
    </citation>
    <scope>NUCLEOTIDE SEQUENCE</scope>
    <source>
        <strain evidence="2">MPI-CAGE-CH-0243</strain>
    </source>
</reference>
<dbReference type="OrthoDB" id="3780813at2759"/>
<evidence type="ECO:0000313" key="3">
    <source>
        <dbReference type="Proteomes" id="UP000700596"/>
    </source>
</evidence>
<organism evidence="2 3">
    <name type="scientific">Dendryphion nanum</name>
    <dbReference type="NCBI Taxonomy" id="256645"/>
    <lineage>
        <taxon>Eukaryota</taxon>
        <taxon>Fungi</taxon>
        <taxon>Dikarya</taxon>
        <taxon>Ascomycota</taxon>
        <taxon>Pezizomycotina</taxon>
        <taxon>Dothideomycetes</taxon>
        <taxon>Pleosporomycetidae</taxon>
        <taxon>Pleosporales</taxon>
        <taxon>Torulaceae</taxon>
        <taxon>Dendryphion</taxon>
    </lineage>
</organism>
<dbReference type="AlphaFoldDB" id="A0A9P9INX0"/>
<gene>
    <name evidence="2" type="ORF">B0J11DRAFT_297716</name>
</gene>
<accession>A0A9P9INX0</accession>
<protein>
    <submittedName>
        <fullName evidence="2">Uncharacterized protein</fullName>
    </submittedName>
</protein>
<sequence length="82" mass="8773">MKFTIAAIVFSVASAVQGGVVRRIDGCPPLAPWPAGSPGNFWYNTCCAYNLAWDQCCNRDSPAPVFVGDKELRSCSDPAFSA</sequence>
<keyword evidence="1" id="KW-0732">Signal</keyword>
<name>A0A9P9INX0_9PLEO</name>
<feature type="signal peptide" evidence="1">
    <location>
        <begin position="1"/>
        <end position="18"/>
    </location>
</feature>
<evidence type="ECO:0000313" key="2">
    <source>
        <dbReference type="EMBL" id="KAH7127216.1"/>
    </source>
</evidence>
<comment type="caution">
    <text evidence="2">The sequence shown here is derived from an EMBL/GenBank/DDBJ whole genome shotgun (WGS) entry which is preliminary data.</text>
</comment>
<feature type="chain" id="PRO_5040394465" evidence="1">
    <location>
        <begin position="19"/>
        <end position="82"/>
    </location>
</feature>
<evidence type="ECO:0000256" key="1">
    <source>
        <dbReference type="SAM" id="SignalP"/>
    </source>
</evidence>